<evidence type="ECO:0000256" key="4">
    <source>
        <dbReference type="ARBA" id="ARBA00022964"/>
    </source>
</evidence>
<dbReference type="InterPro" id="IPR050411">
    <property type="entry name" value="AlphaKG_dependent_hydroxylases"/>
</dbReference>
<evidence type="ECO:0000256" key="1">
    <source>
        <dbReference type="ARBA" id="ARBA00001954"/>
    </source>
</evidence>
<dbReference type="GO" id="GO:0045329">
    <property type="term" value="P:carnitine biosynthetic process"/>
    <property type="evidence" value="ECO:0007669"/>
    <property type="project" value="TreeGrafter"/>
</dbReference>
<gene>
    <name evidence="9" type="ORF">CDEST_10552</name>
</gene>
<dbReference type="EMBL" id="CP137311">
    <property type="protein sequence ID" value="WQF85538.1"/>
    <property type="molecule type" value="Genomic_DNA"/>
</dbReference>
<dbReference type="GeneID" id="87947052"/>
<dbReference type="PANTHER" id="PTHR10696:SF25">
    <property type="entry name" value="OXIDOREDUCTASE AIM17-RELATED"/>
    <property type="match status" value="1"/>
</dbReference>
<dbReference type="GO" id="GO:0046872">
    <property type="term" value="F:metal ion binding"/>
    <property type="evidence" value="ECO:0007669"/>
    <property type="project" value="UniProtKB-KW"/>
</dbReference>
<dbReference type="Pfam" id="PF06155">
    <property type="entry name" value="GBBH-like_N"/>
    <property type="match status" value="1"/>
</dbReference>
<dbReference type="GO" id="GO:0005739">
    <property type="term" value="C:mitochondrion"/>
    <property type="evidence" value="ECO:0007669"/>
    <property type="project" value="TreeGrafter"/>
</dbReference>
<dbReference type="Gene3D" id="3.30.2020.30">
    <property type="match status" value="1"/>
</dbReference>
<evidence type="ECO:0000313" key="10">
    <source>
        <dbReference type="Proteomes" id="UP001322277"/>
    </source>
</evidence>
<dbReference type="GO" id="GO:0016706">
    <property type="term" value="F:2-oxoglutarate-dependent dioxygenase activity"/>
    <property type="evidence" value="ECO:0007669"/>
    <property type="project" value="UniProtKB-ARBA"/>
</dbReference>
<evidence type="ECO:0000256" key="5">
    <source>
        <dbReference type="ARBA" id="ARBA00023002"/>
    </source>
</evidence>
<protein>
    <submittedName>
        <fullName evidence="9">TauD/TfdA-like domain, gamma-butyrobetaine hydroxylase-like, GBBH-like domain superfamily</fullName>
    </submittedName>
</protein>
<dbReference type="AlphaFoldDB" id="A0AAX4IQR5"/>
<keyword evidence="5" id="KW-0560">Oxidoreductase</keyword>
<evidence type="ECO:0000259" key="8">
    <source>
        <dbReference type="Pfam" id="PF06155"/>
    </source>
</evidence>
<dbReference type="InterPro" id="IPR010376">
    <property type="entry name" value="GBBH-like_N"/>
</dbReference>
<evidence type="ECO:0000313" key="9">
    <source>
        <dbReference type="EMBL" id="WQF85538.1"/>
    </source>
</evidence>
<evidence type="ECO:0000256" key="6">
    <source>
        <dbReference type="ARBA" id="ARBA00023004"/>
    </source>
</evidence>
<organism evidence="9 10">
    <name type="scientific">Colletotrichum destructivum</name>
    <dbReference type="NCBI Taxonomy" id="34406"/>
    <lineage>
        <taxon>Eukaryota</taxon>
        <taxon>Fungi</taxon>
        <taxon>Dikarya</taxon>
        <taxon>Ascomycota</taxon>
        <taxon>Pezizomycotina</taxon>
        <taxon>Sordariomycetes</taxon>
        <taxon>Hypocreomycetidae</taxon>
        <taxon>Glomerellales</taxon>
        <taxon>Glomerellaceae</taxon>
        <taxon>Colletotrichum</taxon>
        <taxon>Colletotrichum destructivum species complex</taxon>
    </lineage>
</organism>
<dbReference type="InterPro" id="IPR038492">
    <property type="entry name" value="GBBH-like_N_sf"/>
</dbReference>
<feature type="domain" description="TauD/TfdA-like" evidence="7">
    <location>
        <begin position="235"/>
        <end position="422"/>
    </location>
</feature>
<dbReference type="Gene3D" id="3.60.130.10">
    <property type="entry name" value="Clavaminate synthase-like"/>
    <property type="match status" value="1"/>
</dbReference>
<dbReference type="KEGG" id="cdet:87947052"/>
<proteinExistence type="inferred from homology"/>
<dbReference type="Proteomes" id="UP001322277">
    <property type="component" value="Chromosome 7"/>
</dbReference>
<reference evidence="10" key="1">
    <citation type="journal article" date="2023" name="bioRxiv">
        <title>Complete genome of the Medicago anthracnose fungus, Colletotrichum destructivum, reveals a mini-chromosome-like region within a core chromosome.</title>
        <authorList>
            <person name="Lapalu N."/>
            <person name="Simon A."/>
            <person name="Lu A."/>
            <person name="Plaumann P.-L."/>
            <person name="Amselem J."/>
            <person name="Pigne S."/>
            <person name="Auger A."/>
            <person name="Koch C."/>
            <person name="Dallery J.-F."/>
            <person name="O'Connell R.J."/>
        </authorList>
    </citation>
    <scope>NUCLEOTIDE SEQUENCE [LARGE SCALE GENOMIC DNA]</scope>
    <source>
        <strain evidence="10">CBS 520.97</strain>
    </source>
</reference>
<name>A0AAX4IQR5_9PEZI</name>
<evidence type="ECO:0000256" key="2">
    <source>
        <dbReference type="ARBA" id="ARBA00008654"/>
    </source>
</evidence>
<keyword evidence="4" id="KW-0223">Dioxygenase</keyword>
<dbReference type="Pfam" id="PF02668">
    <property type="entry name" value="TauD"/>
    <property type="match status" value="1"/>
</dbReference>
<comment type="similarity">
    <text evidence="2">Belongs to the gamma-BBH/TMLD family.</text>
</comment>
<dbReference type="PANTHER" id="PTHR10696">
    <property type="entry name" value="GAMMA-BUTYROBETAINE HYDROXYLASE-RELATED"/>
    <property type="match status" value="1"/>
</dbReference>
<sequence length="551" mass="61836">MFKIPLVTRYFRSLVPRDQAVNTQFPITQAVQAHVVARAISPRNVIFPPRRLLSITQPWINNKNPRARRQGAHVLTLSWSTPASPANETTARRFYSSTQARNALASGKTEQKLLAAQRSSRVPIVVDGETVEFSAILLRDSCQCPLCVHESTNQRLFSTADIPSDIQARTIETDAATDSVSITWERDAAGYTTQHTTMIELAALRELSRSGCPPGAYQTAPPQRLWTQKALNLPDYDYNTYMQDDSMLYDVINQLRIDGLAFVNNVPGTEEALATIATCIGPVKDTFYGYTWDGMRTLPNPDFPSSFGPQLTSMAVCTVPEAINAAYTSHDLGFHTDLLYFEQPPHIQLLHCVQSASTGGASVFADAYRAAVDLFHMDLDAFDTLATVPVNYHYNHPDSNVYRTTKPVIDLRPLRIGDTVYTHLQDYIKGWSQLSSRQGGPEWTEAMLVDCIGKINWGPPFLAPFSNHDDSKQLWKAAQPALSALNRKVDKWHQAASKFNALLQRPEYLILHSRRAFGMADVGKPRWLRGTYVDKDPYYSKLRVLQNKIDR</sequence>
<evidence type="ECO:0000256" key="3">
    <source>
        <dbReference type="ARBA" id="ARBA00022723"/>
    </source>
</evidence>
<dbReference type="RefSeq" id="XP_062782759.1">
    <property type="nucleotide sequence ID" value="XM_062926708.1"/>
</dbReference>
<evidence type="ECO:0000259" key="7">
    <source>
        <dbReference type="Pfam" id="PF02668"/>
    </source>
</evidence>
<accession>A0AAX4IQR5</accession>
<dbReference type="InterPro" id="IPR003819">
    <property type="entry name" value="TauD/TfdA-like"/>
</dbReference>
<dbReference type="SUPFAM" id="SSF51197">
    <property type="entry name" value="Clavaminate synthase-like"/>
    <property type="match status" value="1"/>
</dbReference>
<dbReference type="InterPro" id="IPR042098">
    <property type="entry name" value="TauD-like_sf"/>
</dbReference>
<keyword evidence="6" id="KW-0408">Iron</keyword>
<comment type="cofactor">
    <cofactor evidence="1">
        <name>Fe(2+)</name>
        <dbReference type="ChEBI" id="CHEBI:29033"/>
    </cofactor>
</comment>
<keyword evidence="3" id="KW-0479">Metal-binding</keyword>
<keyword evidence="10" id="KW-1185">Reference proteome</keyword>
<feature type="domain" description="Gamma-butyrobetaine hydroxylase-like N-terminal" evidence="8">
    <location>
        <begin position="127"/>
        <end position="186"/>
    </location>
</feature>